<evidence type="ECO:0000313" key="4">
    <source>
        <dbReference type="Proteomes" id="UP000199229"/>
    </source>
</evidence>
<gene>
    <name evidence="3" type="ORF">SAMN05192565_10323</name>
</gene>
<reference evidence="4" key="1">
    <citation type="submission" date="2016-10" db="EMBL/GenBank/DDBJ databases">
        <authorList>
            <person name="Varghese N."/>
            <person name="Submissions S."/>
        </authorList>
    </citation>
    <scope>NUCLEOTIDE SEQUENCE [LARGE SCALE GENOMIC DNA]</scope>
    <source>
        <strain evidence="4">Gh-105</strain>
    </source>
</reference>
<dbReference type="STRING" id="582675.SAMN05192565_10323"/>
<feature type="domain" description="AB hydrolase-1" evidence="2">
    <location>
        <begin position="32"/>
        <end position="286"/>
    </location>
</feature>
<dbReference type="InterPro" id="IPR000073">
    <property type="entry name" value="AB_hydrolase_1"/>
</dbReference>
<dbReference type="SUPFAM" id="SSF53474">
    <property type="entry name" value="alpha/beta-Hydrolases"/>
    <property type="match status" value="1"/>
</dbReference>
<proteinExistence type="predicted"/>
<keyword evidence="1" id="KW-0378">Hydrolase</keyword>
<dbReference type="InterPro" id="IPR000639">
    <property type="entry name" value="Epox_hydrolase-like"/>
</dbReference>
<dbReference type="PRINTS" id="PR00111">
    <property type="entry name" value="ABHYDROLASE"/>
</dbReference>
<dbReference type="GO" id="GO:0016787">
    <property type="term" value="F:hydrolase activity"/>
    <property type="evidence" value="ECO:0007669"/>
    <property type="project" value="UniProtKB-KW"/>
</dbReference>
<sequence>MAQDLFPGFEAPWIDVPAGRFFARIGGPEDAPPVLLLHGFPQTHACWHRIAPGLAETHRVICLDLKGYGWSAAPAGDPRHETYAKRTLGREIVAIMEHLGHVHFALVGHDRGARVGYRLALDEPGRIARLALLDILPTLVQWERIEASDKPSHWNALARPSPVPEDEIRKDPDAYFEGLLRDWSGAKSLDAFAPAALALYRQSWNVPERIHALCEDYRAGATRDREADLADLAAQRTIPCPTLILAGDSYLDRSAEAPLTAWQRTFAPNATAVDLTSGHFLAEENPDGTLQALRGFLAA</sequence>
<dbReference type="Gene3D" id="3.40.50.1820">
    <property type="entry name" value="alpha/beta hydrolase"/>
    <property type="match status" value="1"/>
</dbReference>
<organism evidence="3 4">
    <name type="scientific">Methylobacterium gossipiicola</name>
    <dbReference type="NCBI Taxonomy" id="582675"/>
    <lineage>
        <taxon>Bacteria</taxon>
        <taxon>Pseudomonadati</taxon>
        <taxon>Pseudomonadota</taxon>
        <taxon>Alphaproteobacteria</taxon>
        <taxon>Hyphomicrobiales</taxon>
        <taxon>Methylobacteriaceae</taxon>
        <taxon>Methylobacterium</taxon>
    </lineage>
</organism>
<evidence type="ECO:0000313" key="3">
    <source>
        <dbReference type="EMBL" id="SFG41995.1"/>
    </source>
</evidence>
<dbReference type="PANTHER" id="PTHR43329">
    <property type="entry name" value="EPOXIDE HYDROLASE"/>
    <property type="match status" value="1"/>
</dbReference>
<dbReference type="RefSeq" id="WP_244528566.1">
    <property type="nucleotide sequence ID" value="NZ_FOPM01000003.1"/>
</dbReference>
<dbReference type="Pfam" id="PF00561">
    <property type="entry name" value="Abhydrolase_1"/>
    <property type="match status" value="1"/>
</dbReference>
<accession>A0A1I2RMU4</accession>
<protein>
    <submittedName>
        <fullName evidence="3">Haloacetate dehalogenase</fullName>
    </submittedName>
</protein>
<dbReference type="InterPro" id="IPR029058">
    <property type="entry name" value="AB_hydrolase_fold"/>
</dbReference>
<name>A0A1I2RMU4_9HYPH</name>
<dbReference type="PRINTS" id="PR00412">
    <property type="entry name" value="EPOXHYDRLASE"/>
</dbReference>
<evidence type="ECO:0000256" key="1">
    <source>
        <dbReference type="ARBA" id="ARBA00022801"/>
    </source>
</evidence>
<dbReference type="AlphaFoldDB" id="A0A1I2RMU4"/>
<keyword evidence="4" id="KW-1185">Reference proteome</keyword>
<dbReference type="EMBL" id="FOPM01000003">
    <property type="protein sequence ID" value="SFG41995.1"/>
    <property type="molecule type" value="Genomic_DNA"/>
</dbReference>
<dbReference type="Proteomes" id="UP000199229">
    <property type="component" value="Unassembled WGS sequence"/>
</dbReference>
<evidence type="ECO:0000259" key="2">
    <source>
        <dbReference type="Pfam" id="PF00561"/>
    </source>
</evidence>